<sequence>MRGSTQSGGQLCTFVDNYFLHQRHSHNLPPGKPKVSLCREKLRSAPSAVPMRQRLRGIHRITPTSAGHPTLREARPDLVAQVHPDKNQGFPELAREWSSRENKDMRPNDMLPGSETKVWWDCKAHGPYKASPQKRVYMKTGCPDCGRENTARNQTRHGTLAQERPELAQQWHPTRNGPMTPSDVTLGSVRLFWWLCTESRCEHTHECLVDEVNSASAVPHRLTSGQGTDSSLTISAKEHTKSLSPSLIRHNVRALSGRAEVQGIMMRRWKARDNILAGRIGSMVELEAAEDFPTEIHFSPCSTQVARKQGLSATMCVEQICTVCT</sequence>
<feature type="compositionally biased region" description="Basic and acidic residues" evidence="1">
    <location>
        <begin position="93"/>
        <end position="107"/>
    </location>
</feature>
<organism evidence="3 4">
    <name type="scientific">Symbiochloris irregularis</name>
    <dbReference type="NCBI Taxonomy" id="706552"/>
    <lineage>
        <taxon>Eukaryota</taxon>
        <taxon>Viridiplantae</taxon>
        <taxon>Chlorophyta</taxon>
        <taxon>core chlorophytes</taxon>
        <taxon>Trebouxiophyceae</taxon>
        <taxon>Trebouxiales</taxon>
        <taxon>Trebouxiaceae</taxon>
        <taxon>Symbiochloris</taxon>
    </lineage>
</organism>
<dbReference type="EMBL" id="JALJOQ010000274">
    <property type="protein sequence ID" value="KAK9786384.1"/>
    <property type="molecule type" value="Genomic_DNA"/>
</dbReference>
<name>A0AAW1NMD0_9CHLO</name>
<keyword evidence="4" id="KW-1185">Reference proteome</keyword>
<evidence type="ECO:0000259" key="2">
    <source>
        <dbReference type="Pfam" id="PF14311"/>
    </source>
</evidence>
<feature type="domain" description="Treble clef zinc finger" evidence="2">
    <location>
        <begin position="93"/>
        <end position="147"/>
    </location>
</feature>
<dbReference type="Proteomes" id="UP001465755">
    <property type="component" value="Unassembled WGS sequence"/>
</dbReference>
<dbReference type="PANTHER" id="PTHR37317:SF1">
    <property type="entry name" value="ZINC-RIBBON DOMAIN-CONTAINING PROTEIN-RELATED"/>
    <property type="match status" value="1"/>
</dbReference>
<comment type="caution">
    <text evidence="3">The sequence shown here is derived from an EMBL/GenBank/DDBJ whole genome shotgun (WGS) entry which is preliminary data.</text>
</comment>
<dbReference type="AlphaFoldDB" id="A0AAW1NMD0"/>
<dbReference type="Pfam" id="PF14311">
    <property type="entry name" value="DUF4379"/>
    <property type="match status" value="2"/>
</dbReference>
<dbReference type="PANTHER" id="PTHR37317">
    <property type="entry name" value="BLR8090 PROTEIN"/>
    <property type="match status" value="1"/>
</dbReference>
<proteinExistence type="predicted"/>
<evidence type="ECO:0000256" key="1">
    <source>
        <dbReference type="SAM" id="MobiDB-lite"/>
    </source>
</evidence>
<evidence type="ECO:0000313" key="3">
    <source>
        <dbReference type="EMBL" id="KAK9786384.1"/>
    </source>
</evidence>
<feature type="domain" description="Treble clef zinc finger" evidence="2">
    <location>
        <begin position="167"/>
        <end position="210"/>
    </location>
</feature>
<accession>A0AAW1NMD0</accession>
<protein>
    <recommendedName>
        <fullName evidence="2">Treble clef zinc finger domain-containing protein</fullName>
    </recommendedName>
</protein>
<reference evidence="3 4" key="1">
    <citation type="journal article" date="2024" name="Nat. Commun.">
        <title>Phylogenomics reveals the evolutionary origins of lichenization in chlorophyte algae.</title>
        <authorList>
            <person name="Puginier C."/>
            <person name="Libourel C."/>
            <person name="Otte J."/>
            <person name="Skaloud P."/>
            <person name="Haon M."/>
            <person name="Grisel S."/>
            <person name="Petersen M."/>
            <person name="Berrin J.G."/>
            <person name="Delaux P.M."/>
            <person name="Dal Grande F."/>
            <person name="Keller J."/>
        </authorList>
    </citation>
    <scope>NUCLEOTIDE SEQUENCE [LARGE SCALE GENOMIC DNA]</scope>
    <source>
        <strain evidence="3 4">SAG 2036</strain>
    </source>
</reference>
<gene>
    <name evidence="3" type="ORF">WJX73_004045</name>
</gene>
<evidence type="ECO:0000313" key="4">
    <source>
        <dbReference type="Proteomes" id="UP001465755"/>
    </source>
</evidence>
<feature type="region of interest" description="Disordered" evidence="1">
    <location>
        <begin position="81"/>
        <end position="109"/>
    </location>
</feature>
<dbReference type="InterPro" id="IPR025487">
    <property type="entry name" value="DUF4379"/>
</dbReference>